<dbReference type="SUPFAM" id="SSF52980">
    <property type="entry name" value="Restriction endonuclease-like"/>
    <property type="match status" value="1"/>
</dbReference>
<gene>
    <name evidence="2" type="ORF">H5P30_07850</name>
</gene>
<proteinExistence type="predicted"/>
<accession>A0A7X1AXQ0</accession>
<organism evidence="2 3">
    <name type="scientific">Puniceicoccus vermicola</name>
    <dbReference type="NCBI Taxonomy" id="388746"/>
    <lineage>
        <taxon>Bacteria</taxon>
        <taxon>Pseudomonadati</taxon>
        <taxon>Verrucomicrobiota</taxon>
        <taxon>Opitutia</taxon>
        <taxon>Puniceicoccales</taxon>
        <taxon>Puniceicoccaceae</taxon>
        <taxon>Puniceicoccus</taxon>
    </lineage>
</organism>
<feature type="domain" description="PD-(D/E)XK endonuclease-like" evidence="1">
    <location>
        <begin position="634"/>
        <end position="865"/>
    </location>
</feature>
<dbReference type="Pfam" id="PF12705">
    <property type="entry name" value="PDDEXK_1"/>
    <property type="match status" value="1"/>
</dbReference>
<dbReference type="InterPro" id="IPR011335">
    <property type="entry name" value="Restrct_endonuc-II-like"/>
</dbReference>
<sequence>MIELHYTGCQRPILRSLLDHLWTPGTSEIPDLSNTALLLPTRNVGRRVRESLALRALEEGRALLSPTVLTPGSLFSAMGGGAAGLSRADQTLVVARALRSASSEMLNAAFGRDPEGGLEEQLSFARFFLETRRELSEALLDFREACELETIGDRDRWRALAGIEHLYSRLLDENGQQDPDDRAAQIAKNPTEFFPWKRMVIAGTPDFPERVAVCLRNLGTQFPIEILVLADPDQADGFDEVGRPRVEWFSAAPIEIPDESLIVCKDVGEANGKIADRLSQHPESRSACVCGVGFPADGAALTFELQTKGISAYDPAGQPFGSTEAGRFFRHLTGVCFGEEIPDLVAWLRDPFVARWMKSAGERASREDWIQEADELLEKILPNAIGDFFNVVANRKRRSRVLSMTRALRRTARETGNIFALVEHPDLRPLLAEVETSEGVPEFASALAAIHESAGRLAGIRDLYSLGRWAVEEAMKFPVYADRPAEVIEVLGWLELLWEENEWLQIPDFYDGSVPGMIGSHPLLPETLRQNLHIPGRKTRDARDAYILRTLIDLRSQNGRVDLHVPGRDLEGSVVSPSRLLYYTKPDALPHRVQWLSQEPTPTAPASSASPITINPSSPEVIADWLDSLDRIHVTSFSSWVRCPFTFFLERVANWKCVDPDRLEMDPGAFGTGLHEVMRQLDEPESEPLNWEGLEAVEARAYTLLDNWFIDEFGRRPGLLLELQREGLKRRVQAAVKIRQESRLEGWTPLHVEWNFRDEQLLTIEGIPISGQIDLVEERGDELRVVDYKTSEKATDPLDAHITDLSRRRSFSVSSLLPVSGLSQWGWTNLQLPLYAAALRKKYPGRPIRVAYIQLPRAVTESKLVEWPEFTDDLAQDGFSTAQKVVAFWRQKGFWPPSSTFKQSDQFEWSGPNGEASWTPEGLVDLASLESGNQEDSE</sequence>
<dbReference type="InterPro" id="IPR038726">
    <property type="entry name" value="PDDEXK_AddAB-type"/>
</dbReference>
<dbReference type="EMBL" id="JACHVA010000069">
    <property type="protein sequence ID" value="MBC2601689.1"/>
    <property type="molecule type" value="Genomic_DNA"/>
</dbReference>
<evidence type="ECO:0000313" key="3">
    <source>
        <dbReference type="Proteomes" id="UP000525652"/>
    </source>
</evidence>
<evidence type="ECO:0000313" key="2">
    <source>
        <dbReference type="EMBL" id="MBC2601689.1"/>
    </source>
</evidence>
<dbReference type="Proteomes" id="UP000525652">
    <property type="component" value="Unassembled WGS sequence"/>
</dbReference>
<keyword evidence="3" id="KW-1185">Reference proteome</keyword>
<dbReference type="AlphaFoldDB" id="A0A7X1AXQ0"/>
<dbReference type="Gene3D" id="3.90.320.10">
    <property type="match status" value="1"/>
</dbReference>
<name>A0A7X1AXQ0_9BACT</name>
<comment type="caution">
    <text evidence="2">The sequence shown here is derived from an EMBL/GenBank/DDBJ whole genome shotgun (WGS) entry which is preliminary data.</text>
</comment>
<evidence type="ECO:0000259" key="1">
    <source>
        <dbReference type="Pfam" id="PF12705"/>
    </source>
</evidence>
<protein>
    <submittedName>
        <fullName evidence="2">PD-(D/E)XK nuclease family protein</fullName>
    </submittedName>
</protein>
<dbReference type="RefSeq" id="WP_185692407.1">
    <property type="nucleotide sequence ID" value="NZ_JACHVA010000069.1"/>
</dbReference>
<reference evidence="2 3" key="1">
    <citation type="submission" date="2020-07" db="EMBL/GenBank/DDBJ databases">
        <authorList>
            <person name="Feng X."/>
        </authorList>
    </citation>
    <scope>NUCLEOTIDE SEQUENCE [LARGE SCALE GENOMIC DNA]</scope>
    <source>
        <strain evidence="2 3">JCM14086</strain>
    </source>
</reference>
<dbReference type="InterPro" id="IPR011604">
    <property type="entry name" value="PDDEXK-like_dom_sf"/>
</dbReference>